<protein>
    <submittedName>
        <fullName evidence="2">GDYXXLXY domain-containing protein</fullName>
    </submittedName>
</protein>
<dbReference type="OrthoDB" id="4868247at2"/>
<keyword evidence="1" id="KW-0472">Membrane</keyword>
<accession>A0A5C7F4Z4</accession>
<organism evidence="2 3">
    <name type="scientific">Alkalicoccus halolimnae</name>
    <dbReference type="NCBI Taxonomy" id="1667239"/>
    <lineage>
        <taxon>Bacteria</taxon>
        <taxon>Bacillati</taxon>
        <taxon>Bacillota</taxon>
        <taxon>Bacilli</taxon>
        <taxon>Bacillales</taxon>
        <taxon>Bacillaceae</taxon>
        <taxon>Alkalicoccus</taxon>
    </lineage>
</organism>
<dbReference type="EMBL" id="CP144914">
    <property type="protein sequence ID" value="WWD81046.1"/>
    <property type="molecule type" value="Genomic_DNA"/>
</dbReference>
<evidence type="ECO:0000313" key="2">
    <source>
        <dbReference type="EMBL" id="WWD81046.1"/>
    </source>
</evidence>
<keyword evidence="1" id="KW-0812">Transmembrane</keyword>
<keyword evidence="3" id="KW-1185">Reference proteome</keyword>
<dbReference type="Proteomes" id="UP000321816">
    <property type="component" value="Chromosome"/>
</dbReference>
<evidence type="ECO:0000313" key="3">
    <source>
        <dbReference type="Proteomes" id="UP000321816"/>
    </source>
</evidence>
<evidence type="ECO:0000256" key="1">
    <source>
        <dbReference type="SAM" id="Phobius"/>
    </source>
</evidence>
<reference evidence="2 3" key="1">
    <citation type="submission" date="2024-01" db="EMBL/GenBank/DDBJ databases">
        <title>Complete Genome Sequence of Alkalicoccus halolimnae BZ-SZ-XJ29T, a Moderately Halophilic Bacterium Isolated from a Salt Lake.</title>
        <authorList>
            <person name="Zhao B."/>
        </authorList>
    </citation>
    <scope>NUCLEOTIDE SEQUENCE [LARGE SCALE GENOMIC DNA]</scope>
    <source>
        <strain evidence="2 3">BZ-SZ-XJ29</strain>
    </source>
</reference>
<dbReference type="Pfam" id="PF14345">
    <property type="entry name" value="GDYXXLXY"/>
    <property type="match status" value="1"/>
</dbReference>
<dbReference type="InterPro" id="IPR025833">
    <property type="entry name" value="GDYXXLXY"/>
</dbReference>
<feature type="transmembrane region" description="Helical" evidence="1">
    <location>
        <begin position="6"/>
        <end position="24"/>
    </location>
</feature>
<dbReference type="RefSeq" id="WP_147804092.1">
    <property type="nucleotide sequence ID" value="NZ_CP144914.1"/>
</dbReference>
<dbReference type="AlphaFoldDB" id="A0A5C7F4Z4"/>
<name>A0A5C7F4Z4_9BACI</name>
<sequence length="148" mass="16799">MIKWLFPIFQTVFIILLVTGYHAISWSGDQYLLRAEPYDPFDPFYGEYVMLQYPDLEPPSDIKEGPVYFTLTEGSDGFAVLNEVKEEPFFGSISGSLFGEYVTAPQLEQYYVEQGSGPELEEAVDLQVTVDVAPWGAIRPVNLEVREE</sequence>
<keyword evidence="1" id="KW-1133">Transmembrane helix</keyword>
<proteinExistence type="predicted"/>
<gene>
    <name evidence="2" type="ORF">FTX54_005645</name>
</gene>
<dbReference type="KEGG" id="ahal:FTX54_005645"/>